<name>A0AAW0AXQ4_9AGAR</name>
<feature type="region of interest" description="Disordered" evidence="1">
    <location>
        <begin position="1"/>
        <end position="23"/>
    </location>
</feature>
<evidence type="ECO:0000256" key="1">
    <source>
        <dbReference type="SAM" id="MobiDB-lite"/>
    </source>
</evidence>
<sequence length="372" mass="41619">MSVESDSIQLDITSERNSSSPEILGFPANSLSDPISAPPCTTSVHSLPTEIIAEIFEKFVPDYPECRPHTATSSPNSLTQICGRWRQIALSMPYLWRAIGIEIEDDDSDCSMAQKLEVLETWLLRSGVCPLSIRLHYTSTRLIHDLFPPFMHAIVRHCHRWEYLDLIMPHGSLHLIEGKMPLLKKVEIGPSFLTDGDEPSISLFSDAPLLTRAVLGLHFLLQTTHLPWARLQHLTGLRLYDYECLQILRYAPDLISFAVVELAELELVHSGGLEEITHTRLRSMVLCVSGEEWTADLETLMDLLTLPALQTLELSETDFFADDDLREPVKALLSRSGCVLDSLRIHGAKSSKNAYHNALGPLVKTVTICSSL</sequence>
<accession>A0AAW0AXQ4</accession>
<organism evidence="2 3">
    <name type="scientific">Favolaschia claudopus</name>
    <dbReference type="NCBI Taxonomy" id="2862362"/>
    <lineage>
        <taxon>Eukaryota</taxon>
        <taxon>Fungi</taxon>
        <taxon>Dikarya</taxon>
        <taxon>Basidiomycota</taxon>
        <taxon>Agaricomycotina</taxon>
        <taxon>Agaricomycetes</taxon>
        <taxon>Agaricomycetidae</taxon>
        <taxon>Agaricales</taxon>
        <taxon>Marasmiineae</taxon>
        <taxon>Mycenaceae</taxon>
        <taxon>Favolaschia</taxon>
    </lineage>
</organism>
<dbReference type="Proteomes" id="UP001362999">
    <property type="component" value="Unassembled WGS sequence"/>
</dbReference>
<comment type="caution">
    <text evidence="2">The sequence shown here is derived from an EMBL/GenBank/DDBJ whole genome shotgun (WGS) entry which is preliminary data.</text>
</comment>
<evidence type="ECO:0000313" key="2">
    <source>
        <dbReference type="EMBL" id="KAK7018403.1"/>
    </source>
</evidence>
<dbReference type="EMBL" id="JAWWNJ010000046">
    <property type="protein sequence ID" value="KAK7018403.1"/>
    <property type="molecule type" value="Genomic_DNA"/>
</dbReference>
<feature type="compositionally biased region" description="Polar residues" evidence="1">
    <location>
        <begin position="1"/>
        <end position="21"/>
    </location>
</feature>
<keyword evidence="3" id="KW-1185">Reference proteome</keyword>
<dbReference type="AlphaFoldDB" id="A0AAW0AXQ4"/>
<reference evidence="2 3" key="1">
    <citation type="journal article" date="2024" name="J Genomics">
        <title>Draft genome sequencing and assembly of Favolaschia claudopus CIRM-BRFM 2984 isolated from oak limbs.</title>
        <authorList>
            <person name="Navarro D."/>
            <person name="Drula E."/>
            <person name="Chaduli D."/>
            <person name="Cazenave R."/>
            <person name="Ahrendt S."/>
            <person name="Wang J."/>
            <person name="Lipzen A."/>
            <person name="Daum C."/>
            <person name="Barry K."/>
            <person name="Grigoriev I.V."/>
            <person name="Favel A."/>
            <person name="Rosso M.N."/>
            <person name="Martin F."/>
        </authorList>
    </citation>
    <scope>NUCLEOTIDE SEQUENCE [LARGE SCALE GENOMIC DNA]</scope>
    <source>
        <strain evidence="2 3">CIRM-BRFM 2984</strain>
    </source>
</reference>
<gene>
    <name evidence="2" type="ORF">R3P38DRAFT_2982592</name>
</gene>
<dbReference type="Gene3D" id="1.20.1280.50">
    <property type="match status" value="1"/>
</dbReference>
<protein>
    <submittedName>
        <fullName evidence="2">F-box domain-containing protein</fullName>
    </submittedName>
</protein>
<evidence type="ECO:0000313" key="3">
    <source>
        <dbReference type="Proteomes" id="UP001362999"/>
    </source>
</evidence>
<proteinExistence type="predicted"/>